<feature type="compositionally biased region" description="Low complexity" evidence="1">
    <location>
        <begin position="19"/>
        <end position="33"/>
    </location>
</feature>
<feature type="region of interest" description="Disordered" evidence="1">
    <location>
        <begin position="265"/>
        <end position="317"/>
    </location>
</feature>
<dbReference type="EMBL" id="NHYE01005170">
    <property type="protein sequence ID" value="PPQ76346.1"/>
    <property type="molecule type" value="Genomic_DNA"/>
</dbReference>
<protein>
    <submittedName>
        <fullName evidence="2">Uncharacterized protein</fullName>
    </submittedName>
</protein>
<feature type="region of interest" description="Disordered" evidence="1">
    <location>
        <begin position="1"/>
        <end position="71"/>
    </location>
</feature>
<sequence>MAPIRKRKERAVVDDEDSTSSSSTTEPFTPVTTLKAPSEAPQYPTHVLKTATIRPTTRPTGLRSTDGGVGEDAIEDAEEVDAQRGREAVDGSALHKLYKMFNIFVASLLTLKPIPTLSTPFPASLAALSPPSTSTPSVTTSNNTIPSPTLASFANLSVLSPALAAGPQTPSVPTSTNLQMLTPLKRLNSVDKAEETQTKAEQPPQVVEVAQVALHVDGRVSIAVFWECPSTGAARLDRLLQPLPPSPTTLEDAPTSAMSDTAFKEAAEPSPTITITAPVPCPVSPPHSATDSIQPSPATISSILSSLSPSPAPGAHS</sequence>
<name>A0A409WCY9_9AGAR</name>
<dbReference type="AlphaFoldDB" id="A0A409WCY9"/>
<organism evidence="2 3">
    <name type="scientific">Gymnopilus dilepis</name>
    <dbReference type="NCBI Taxonomy" id="231916"/>
    <lineage>
        <taxon>Eukaryota</taxon>
        <taxon>Fungi</taxon>
        <taxon>Dikarya</taxon>
        <taxon>Basidiomycota</taxon>
        <taxon>Agaricomycotina</taxon>
        <taxon>Agaricomycetes</taxon>
        <taxon>Agaricomycetidae</taxon>
        <taxon>Agaricales</taxon>
        <taxon>Agaricineae</taxon>
        <taxon>Hymenogastraceae</taxon>
        <taxon>Gymnopilus</taxon>
    </lineage>
</organism>
<gene>
    <name evidence="2" type="ORF">CVT26_010175</name>
</gene>
<evidence type="ECO:0000256" key="1">
    <source>
        <dbReference type="SAM" id="MobiDB-lite"/>
    </source>
</evidence>
<proteinExistence type="predicted"/>
<evidence type="ECO:0000313" key="3">
    <source>
        <dbReference type="Proteomes" id="UP000284706"/>
    </source>
</evidence>
<feature type="compositionally biased region" description="Polar residues" evidence="1">
    <location>
        <begin position="53"/>
        <end position="63"/>
    </location>
</feature>
<dbReference type="Proteomes" id="UP000284706">
    <property type="component" value="Unassembled WGS sequence"/>
</dbReference>
<dbReference type="InParanoid" id="A0A409WCY9"/>
<keyword evidence="3" id="KW-1185">Reference proteome</keyword>
<comment type="caution">
    <text evidence="2">The sequence shown here is derived from an EMBL/GenBank/DDBJ whole genome shotgun (WGS) entry which is preliminary data.</text>
</comment>
<feature type="compositionally biased region" description="Low complexity" evidence="1">
    <location>
        <begin position="295"/>
        <end position="309"/>
    </location>
</feature>
<evidence type="ECO:0000313" key="2">
    <source>
        <dbReference type="EMBL" id="PPQ76346.1"/>
    </source>
</evidence>
<reference evidence="2 3" key="1">
    <citation type="journal article" date="2018" name="Evol. Lett.">
        <title>Horizontal gene cluster transfer increased hallucinogenic mushroom diversity.</title>
        <authorList>
            <person name="Reynolds H.T."/>
            <person name="Vijayakumar V."/>
            <person name="Gluck-Thaler E."/>
            <person name="Korotkin H.B."/>
            <person name="Matheny P.B."/>
            <person name="Slot J.C."/>
        </authorList>
    </citation>
    <scope>NUCLEOTIDE SEQUENCE [LARGE SCALE GENOMIC DNA]</scope>
    <source>
        <strain evidence="2 3">SRW20</strain>
    </source>
</reference>
<accession>A0A409WCY9</accession>